<evidence type="ECO:0000313" key="3">
    <source>
        <dbReference type="Proteomes" id="UP000010146"/>
    </source>
</evidence>
<keyword evidence="1" id="KW-1133">Transmembrane helix</keyword>
<name>A0A0F5PNA5_9THEO</name>
<dbReference type="AlphaFoldDB" id="A0A0F5PNA5"/>
<gene>
    <name evidence="2" type="ORF">CDSM653_00819</name>
</gene>
<dbReference type="Proteomes" id="UP000010146">
    <property type="component" value="Unassembled WGS sequence"/>
</dbReference>
<evidence type="ECO:0000313" key="2">
    <source>
        <dbReference type="EMBL" id="KKC30137.1"/>
    </source>
</evidence>
<dbReference type="EMBL" id="ABXP02000046">
    <property type="protein sequence ID" value="KKC30137.1"/>
    <property type="molecule type" value="Genomic_DNA"/>
</dbReference>
<reference evidence="3" key="3">
    <citation type="submission" date="2015-02" db="EMBL/GenBank/DDBJ databases">
        <title>Genome analysis of three genomes within the thermophilic hydrogenogenic bacterial species Caldanaerobacter subterraneus.</title>
        <authorList>
            <person name="Sant'Anna F.H."/>
            <person name="Lebedinsky A."/>
            <person name="Sokolova T."/>
            <person name="Robb F.T."/>
            <person name="Gonzalez J.M."/>
        </authorList>
    </citation>
    <scope>NUCLEOTIDE SEQUENCE [LARGE SCALE GENOMIC DNA]</scope>
    <source>
        <strain evidence="3">DSM 12653</strain>
    </source>
</reference>
<dbReference type="InterPro" id="IPR010390">
    <property type="entry name" value="ABC-2_transporter-like"/>
</dbReference>
<dbReference type="Pfam" id="PF06182">
    <property type="entry name" value="ABC2_membrane_6"/>
    <property type="match status" value="1"/>
</dbReference>
<feature type="transmembrane region" description="Helical" evidence="1">
    <location>
        <begin position="53"/>
        <end position="72"/>
    </location>
</feature>
<reference evidence="2 3" key="2">
    <citation type="journal article" date="2015" name="BMC Genomics">
        <title>Analysis of three genomes within the thermophilic bacterial species Caldanaerobacter subterraneus with a focus on carbon monoxide dehydrogenase evolution and hydrolase diversity.</title>
        <authorList>
            <person name="Sant'Anna F.H."/>
            <person name="Lebedinsky A.V."/>
            <person name="Sokolova T.G."/>
            <person name="Robb F.T."/>
            <person name="Gonzalez J.M."/>
        </authorList>
    </citation>
    <scope>NUCLEOTIDE SEQUENCE [LARGE SCALE GENOMIC DNA]</scope>
    <source>
        <strain evidence="2 3">DSM 12653</strain>
    </source>
</reference>
<evidence type="ECO:0000256" key="1">
    <source>
        <dbReference type="SAM" id="Phobius"/>
    </source>
</evidence>
<proteinExistence type="predicted"/>
<feature type="transmembrane region" description="Helical" evidence="1">
    <location>
        <begin position="26"/>
        <end position="47"/>
    </location>
</feature>
<accession>A0A0F5PNA5</accession>
<comment type="caution">
    <text evidence="2">The sequence shown here is derived from an EMBL/GenBank/DDBJ whole genome shotgun (WGS) entry which is preliminary data.</text>
</comment>
<sequence>MFYIYDDLMKFAKYPDVIYSGIIRKVFMTIIPVIIFSSFPARVLIGLSSFQEIFIYQVILLLVFSGISLTLWQRGLVKYQGRG</sequence>
<protein>
    <submittedName>
        <fullName evidence="2">Uncharacterized protein</fullName>
    </submittedName>
</protein>
<organism evidence="2 3">
    <name type="scientific">Caldanaerobacter subterraneus subsp. pacificus DSM 12653</name>
    <dbReference type="NCBI Taxonomy" id="391606"/>
    <lineage>
        <taxon>Bacteria</taxon>
        <taxon>Bacillati</taxon>
        <taxon>Bacillota</taxon>
        <taxon>Clostridia</taxon>
        <taxon>Thermoanaerobacterales</taxon>
        <taxon>Thermoanaerobacteraceae</taxon>
        <taxon>Caldanaerobacter</taxon>
    </lineage>
</organism>
<keyword evidence="1" id="KW-0812">Transmembrane</keyword>
<keyword evidence="1" id="KW-0472">Membrane</keyword>
<dbReference type="PANTHER" id="PTHR36833">
    <property type="entry name" value="SLR0610 PROTEIN-RELATED"/>
    <property type="match status" value="1"/>
</dbReference>
<reference evidence="2 3" key="1">
    <citation type="submission" date="2008-07" db="EMBL/GenBank/DDBJ databases">
        <authorList>
            <person name="Gonzalez J."/>
            <person name="Sokolova T."/>
            <person name="Ferriera S."/>
            <person name="Johnson J."/>
            <person name="Kravitz S."/>
            <person name="Beeson K."/>
            <person name="Sutton G."/>
            <person name="Rogers Y.-H."/>
            <person name="Friedman R."/>
            <person name="Frazier M."/>
            <person name="Venter J.C."/>
        </authorList>
    </citation>
    <scope>NUCLEOTIDE SEQUENCE [LARGE SCALE GENOMIC DNA]</scope>
    <source>
        <strain evidence="2 3">DSM 12653</strain>
    </source>
</reference>
<dbReference type="PANTHER" id="PTHR36833:SF2">
    <property type="entry name" value="SLR0610 PROTEIN"/>
    <property type="match status" value="1"/>
</dbReference>